<sequence length="414" mass="46467">MQRLRSAAGRWGRRPDHPVTVDEFSRIMKRFPIANDVPLGVAVSGGVDSMALLRLACRWHATERQRSVALHVYSVDHALRPESAGEVAWVGRECSQIGDLLGVNVVHSSLAMSWESRPDTKDLQSRARDGRYGLLFDACRQDRVRHVLVAHHLDDQCETFLMRVARASGLTGLTCMLPSTSTPSGVDIVRPLLSVPKSRLVAFCRASLQSWKEDASNQNLLFDRVRARTVVQDLPEDTLALVGATASRMPARAERARQVCDSVINESCVWIEAASPICWVDLYRLRRCHPAVLRLVLTTIVKRVSGEDRVRVKPMDEFVAGLFDGEAAHGWRQVFGCRVQRRMASLVIAPDYTRGAARPASVNWERVVTVAEHLRQRAESDLRGVRIEERRRRQQLLRTADDTANRPARVHVAS</sequence>
<dbReference type="InterPro" id="IPR014729">
    <property type="entry name" value="Rossmann-like_a/b/a_fold"/>
</dbReference>
<dbReference type="SUPFAM" id="SSF52402">
    <property type="entry name" value="Adenine nucleotide alpha hydrolases-like"/>
    <property type="match status" value="1"/>
</dbReference>
<dbReference type="GO" id="GO:0005524">
    <property type="term" value="F:ATP binding"/>
    <property type="evidence" value="ECO:0007669"/>
    <property type="project" value="UniProtKB-KW"/>
</dbReference>
<keyword evidence="10" id="KW-1185">Reference proteome</keyword>
<evidence type="ECO:0000256" key="3">
    <source>
        <dbReference type="ARBA" id="ARBA00022694"/>
    </source>
</evidence>
<keyword evidence="5" id="KW-0067">ATP-binding</keyword>
<dbReference type="GO" id="GO:0032267">
    <property type="term" value="F:tRNA(Ile)-lysidine synthase activity"/>
    <property type="evidence" value="ECO:0007669"/>
    <property type="project" value="UniProtKB-EC"/>
</dbReference>
<dbReference type="PANTHER" id="PTHR43033">
    <property type="entry name" value="TRNA(ILE)-LYSIDINE SYNTHASE-RELATED"/>
    <property type="match status" value="1"/>
</dbReference>
<proteinExistence type="inferred from homology"/>
<dbReference type="InterPro" id="IPR012094">
    <property type="entry name" value="tRNA_Ile_lys_synt"/>
</dbReference>
<dbReference type="InterPro" id="IPR011063">
    <property type="entry name" value="TilS/TtcA_N"/>
</dbReference>
<evidence type="ECO:0000256" key="4">
    <source>
        <dbReference type="ARBA" id="ARBA00022741"/>
    </source>
</evidence>
<dbReference type="EMBL" id="CDSF01000086">
    <property type="protein sequence ID" value="CEO98688.1"/>
    <property type="molecule type" value="Genomic_DNA"/>
</dbReference>
<evidence type="ECO:0000256" key="1">
    <source>
        <dbReference type="ARBA" id="ARBA00013267"/>
    </source>
</evidence>
<dbReference type="CDD" id="cd01992">
    <property type="entry name" value="TilS_N"/>
    <property type="match status" value="1"/>
</dbReference>
<dbReference type="Proteomes" id="UP000290189">
    <property type="component" value="Unassembled WGS sequence"/>
</dbReference>
<evidence type="ECO:0000256" key="6">
    <source>
        <dbReference type="ARBA" id="ARBA00048539"/>
    </source>
</evidence>
<dbReference type="EMBL" id="OVEO01000015">
    <property type="protein sequence ID" value="SPR00825.1"/>
    <property type="molecule type" value="Genomic_DNA"/>
</dbReference>
<reference evidence="8 10" key="1">
    <citation type="submission" date="2015-02" db="EMBL/GenBank/DDBJ databases">
        <authorList>
            <person name="Chooi Y.-H."/>
        </authorList>
    </citation>
    <scope>NUCLEOTIDE SEQUENCE [LARGE SCALE GENOMIC DNA]</scope>
    <source>
        <strain evidence="8">E3</strain>
    </source>
</reference>
<reference evidence="9 11" key="2">
    <citation type="submission" date="2018-03" db="EMBL/GenBank/DDBJ databases">
        <authorList>
            <person name="Fogelqvist J."/>
        </authorList>
    </citation>
    <scope>NUCLEOTIDE SEQUENCE [LARGE SCALE GENOMIC DNA]</scope>
</reference>
<dbReference type="STRING" id="37360.A0A0G4ITP6"/>
<dbReference type="AlphaFoldDB" id="A0A0G4ITP6"/>
<evidence type="ECO:0000259" key="7">
    <source>
        <dbReference type="Pfam" id="PF01171"/>
    </source>
</evidence>
<evidence type="ECO:0000256" key="2">
    <source>
        <dbReference type="ARBA" id="ARBA00022598"/>
    </source>
</evidence>
<dbReference type="EC" id="6.3.4.19" evidence="1"/>
<dbReference type="NCBIfam" id="TIGR02432">
    <property type="entry name" value="lysidine_TilS_N"/>
    <property type="match status" value="1"/>
</dbReference>
<name>A0A0G4ITP6_PLABS</name>
<dbReference type="InterPro" id="IPR012795">
    <property type="entry name" value="tRNA_Ile_lys_synt_N"/>
</dbReference>
<comment type="catalytic activity">
    <reaction evidence="6">
        <text>cytidine(34) in tRNA(Ile2) + L-lysine + ATP = lysidine(34) in tRNA(Ile2) + AMP + diphosphate + H(+)</text>
        <dbReference type="Rhea" id="RHEA:43744"/>
        <dbReference type="Rhea" id="RHEA-COMP:10625"/>
        <dbReference type="Rhea" id="RHEA-COMP:10670"/>
        <dbReference type="ChEBI" id="CHEBI:15378"/>
        <dbReference type="ChEBI" id="CHEBI:30616"/>
        <dbReference type="ChEBI" id="CHEBI:32551"/>
        <dbReference type="ChEBI" id="CHEBI:33019"/>
        <dbReference type="ChEBI" id="CHEBI:82748"/>
        <dbReference type="ChEBI" id="CHEBI:83665"/>
        <dbReference type="ChEBI" id="CHEBI:456215"/>
        <dbReference type="EC" id="6.3.4.19"/>
    </reaction>
</comment>
<accession>A0A0G4ITP6</accession>
<dbReference type="OrthoDB" id="434144at2759"/>
<geneLocation type="mitochondrion" evidence="9"/>
<dbReference type="HAMAP" id="MF_01161">
    <property type="entry name" value="tRNA_Ile_lys_synt"/>
    <property type="match status" value="1"/>
</dbReference>
<keyword evidence="9" id="KW-0496">Mitochondrion</keyword>
<evidence type="ECO:0000313" key="11">
    <source>
        <dbReference type="Proteomes" id="UP000290189"/>
    </source>
</evidence>
<evidence type="ECO:0000313" key="8">
    <source>
        <dbReference type="EMBL" id="CEO98688.1"/>
    </source>
</evidence>
<gene>
    <name evidence="8" type="ORF">PBRA_006802</name>
    <name evidence="9" type="ORF">PLBR_LOCUS8040</name>
</gene>
<dbReference type="PANTHER" id="PTHR43033:SF1">
    <property type="entry name" value="TRNA(ILE)-LYSIDINE SYNTHASE-RELATED"/>
    <property type="match status" value="1"/>
</dbReference>
<feature type="domain" description="tRNA(Ile)-lysidine/2-thiocytidine synthase N-terminal" evidence="7">
    <location>
        <begin position="40"/>
        <end position="228"/>
    </location>
</feature>
<dbReference type="GO" id="GO:0008033">
    <property type="term" value="P:tRNA processing"/>
    <property type="evidence" value="ECO:0007669"/>
    <property type="project" value="UniProtKB-KW"/>
</dbReference>
<organism evidence="8 10">
    <name type="scientific">Plasmodiophora brassicae</name>
    <name type="common">Clubroot disease agent</name>
    <dbReference type="NCBI Taxonomy" id="37360"/>
    <lineage>
        <taxon>Eukaryota</taxon>
        <taxon>Sar</taxon>
        <taxon>Rhizaria</taxon>
        <taxon>Endomyxa</taxon>
        <taxon>Phytomyxea</taxon>
        <taxon>Plasmodiophorida</taxon>
        <taxon>Plasmodiophoridae</taxon>
        <taxon>Plasmodiophora</taxon>
    </lineage>
</organism>
<dbReference type="Gene3D" id="3.40.50.620">
    <property type="entry name" value="HUPs"/>
    <property type="match status" value="1"/>
</dbReference>
<dbReference type="Pfam" id="PF01171">
    <property type="entry name" value="ATP_bind_3"/>
    <property type="match status" value="1"/>
</dbReference>
<keyword evidence="4" id="KW-0547">Nucleotide-binding</keyword>
<keyword evidence="3" id="KW-0819">tRNA processing</keyword>
<evidence type="ECO:0000256" key="5">
    <source>
        <dbReference type="ARBA" id="ARBA00022840"/>
    </source>
</evidence>
<evidence type="ECO:0000313" key="10">
    <source>
        <dbReference type="Proteomes" id="UP000039324"/>
    </source>
</evidence>
<keyword evidence="2" id="KW-0436">Ligase</keyword>
<protein>
    <recommendedName>
        <fullName evidence="1">tRNA(Ile)-lysidine synthetase</fullName>
        <ecNumber evidence="1">6.3.4.19</ecNumber>
    </recommendedName>
</protein>
<dbReference type="Proteomes" id="UP000039324">
    <property type="component" value="Unassembled WGS sequence"/>
</dbReference>
<evidence type="ECO:0000313" key="9">
    <source>
        <dbReference type="EMBL" id="SPR00825.1"/>
    </source>
</evidence>